<sequence>MIDFREIQVVDNTFELTNTIAQNEELTKNNKHLFYLVLASTLVLIVASLYFSKKNYTEDSKDKMS</sequence>
<feature type="transmembrane region" description="Helical" evidence="1">
    <location>
        <begin position="33"/>
        <end position="51"/>
    </location>
</feature>
<evidence type="ECO:0000313" key="3">
    <source>
        <dbReference type="Proteomes" id="UP000307602"/>
    </source>
</evidence>
<dbReference type="EMBL" id="SRSO01000007">
    <property type="protein sequence ID" value="TGV03399.1"/>
    <property type="molecule type" value="Genomic_DNA"/>
</dbReference>
<reference evidence="2 3" key="1">
    <citation type="submission" date="2019-04" db="EMBL/GenBank/DDBJ databases">
        <authorList>
            <person name="Liu A."/>
        </authorList>
    </citation>
    <scope>NUCLEOTIDE SEQUENCE [LARGE SCALE GENOMIC DNA]</scope>
    <source>
        <strain evidence="2 3">RZ03</strain>
    </source>
</reference>
<keyword evidence="1" id="KW-1133">Transmembrane helix</keyword>
<dbReference type="AlphaFoldDB" id="A0A4S1DZ29"/>
<dbReference type="Proteomes" id="UP000307602">
    <property type="component" value="Unassembled WGS sequence"/>
</dbReference>
<evidence type="ECO:0000256" key="1">
    <source>
        <dbReference type="SAM" id="Phobius"/>
    </source>
</evidence>
<gene>
    <name evidence="2" type="ORF">EM932_06920</name>
</gene>
<protein>
    <submittedName>
        <fullName evidence="2">Uncharacterized protein</fullName>
    </submittedName>
</protein>
<keyword evidence="1" id="KW-0472">Membrane</keyword>
<name>A0A4S1DZ29_9FLAO</name>
<organism evidence="2 3">
    <name type="scientific">Flavivirga rizhaonensis</name>
    <dbReference type="NCBI Taxonomy" id="2559571"/>
    <lineage>
        <taxon>Bacteria</taxon>
        <taxon>Pseudomonadati</taxon>
        <taxon>Bacteroidota</taxon>
        <taxon>Flavobacteriia</taxon>
        <taxon>Flavobacteriales</taxon>
        <taxon>Flavobacteriaceae</taxon>
        <taxon>Flavivirga</taxon>
    </lineage>
</organism>
<comment type="caution">
    <text evidence="2">The sequence shown here is derived from an EMBL/GenBank/DDBJ whole genome shotgun (WGS) entry which is preliminary data.</text>
</comment>
<keyword evidence="1" id="KW-0812">Transmembrane</keyword>
<keyword evidence="3" id="KW-1185">Reference proteome</keyword>
<proteinExistence type="predicted"/>
<accession>A0A4S1DZ29</accession>
<dbReference type="RefSeq" id="WP_135876453.1">
    <property type="nucleotide sequence ID" value="NZ_SRSO01000007.1"/>
</dbReference>
<evidence type="ECO:0000313" key="2">
    <source>
        <dbReference type="EMBL" id="TGV03399.1"/>
    </source>
</evidence>